<accession>A0A2T1DJQ0</accession>
<dbReference type="GO" id="GO:0003677">
    <property type="term" value="F:DNA binding"/>
    <property type="evidence" value="ECO:0007669"/>
    <property type="project" value="InterPro"/>
</dbReference>
<comment type="caution">
    <text evidence="2">The sequence shown here is derived from an EMBL/GenBank/DDBJ whole genome shotgun (WGS) entry which is preliminary data.</text>
</comment>
<dbReference type="InterPro" id="IPR058651">
    <property type="entry name" value="HTH_VMAP-M9"/>
</dbReference>
<keyword evidence="2" id="KW-0418">Kinase</keyword>
<protein>
    <submittedName>
        <fullName evidence="2">Serine/threonine protein kinase</fullName>
    </submittedName>
</protein>
<dbReference type="RefSeq" id="WP_073070161.1">
    <property type="nucleotide sequence ID" value="NZ_MPPI01000005.1"/>
</dbReference>
<dbReference type="Pfam" id="PF26355">
    <property type="entry name" value="HTH_VMAP-M9"/>
    <property type="match status" value="1"/>
</dbReference>
<dbReference type="AlphaFoldDB" id="A0A2T1DJQ0"/>
<reference evidence="2 3" key="2">
    <citation type="submission" date="2018-03" db="EMBL/GenBank/DDBJ databases">
        <title>The ancient ancestry and fast evolution of plastids.</title>
        <authorList>
            <person name="Moore K.R."/>
            <person name="Magnabosco C."/>
            <person name="Momper L."/>
            <person name="Gold D.A."/>
            <person name="Bosak T."/>
            <person name="Fournier G.P."/>
        </authorList>
    </citation>
    <scope>NUCLEOTIDE SEQUENCE [LARGE SCALE GENOMIC DNA]</scope>
    <source>
        <strain evidence="2 3">ULC007</strain>
    </source>
</reference>
<dbReference type="GO" id="GO:0004674">
    <property type="term" value="F:protein serine/threonine kinase activity"/>
    <property type="evidence" value="ECO:0007669"/>
    <property type="project" value="UniProtKB-KW"/>
</dbReference>
<organism evidence="2 3">
    <name type="scientific">Phormidesmis priestleyi ULC007</name>
    <dbReference type="NCBI Taxonomy" id="1920490"/>
    <lineage>
        <taxon>Bacteria</taxon>
        <taxon>Bacillati</taxon>
        <taxon>Cyanobacteriota</taxon>
        <taxon>Cyanophyceae</taxon>
        <taxon>Leptolyngbyales</taxon>
        <taxon>Leptolyngbyaceae</taxon>
        <taxon>Phormidesmis</taxon>
    </lineage>
</organism>
<sequence length="448" mass="50927">MNAEPELSWEQTQNLVNALVFKDTGKHLSDIEIEVLQGAWEGKSYDDIAKQLMMSVSYINKDVGYRLWKKLSAALGEEVTKKSFRQALKREWQKQTIPIADSATSTAPIATTLEFPEGSVALNSLFYVERPAIESDCYKEIVKPGALIRIRAPRRMGKTSLLNRILAHAAQRGDRTVRINLRNAEKTVFTHLDKFLRWLCANVSRELNLEPRLNDYWDEEIGSKVSCTGYFQSYLLAQIETNLVLGLDEIDTVFNYPDIAEDFLALLREWHEEAMIQQPWQRLRLVVAHSTEAYLSLNIHQSPFNVGFPLRLSPFNSTQVETLAQLHGLLWTPAETRQLTAMVGGHPYLIRLALYYLSRQLVTLAQLLQDAPTHAGIYSDHLRGYLGHLKQQPELASALKQVVTAPDSVRLDSVPVYQLDSMGLVHLNGNQISPSCELYRQYFSDNLI</sequence>
<proteinExistence type="predicted"/>
<gene>
    <name evidence="2" type="ORF">C7B65_07300</name>
</gene>
<dbReference type="SUPFAM" id="SSF46894">
    <property type="entry name" value="C-terminal effector domain of the bipartite response regulators"/>
    <property type="match status" value="1"/>
</dbReference>
<name>A0A2T1DJQ0_9CYAN</name>
<keyword evidence="2" id="KW-0808">Transferase</keyword>
<dbReference type="STRING" id="1920490.GCA_001895925_02743"/>
<reference evidence="2 3" key="1">
    <citation type="submission" date="2018-02" db="EMBL/GenBank/DDBJ databases">
        <authorList>
            <person name="Cohen D.B."/>
            <person name="Kent A.D."/>
        </authorList>
    </citation>
    <scope>NUCLEOTIDE SEQUENCE [LARGE SCALE GENOMIC DNA]</scope>
    <source>
        <strain evidence="2 3">ULC007</strain>
    </source>
</reference>
<dbReference type="InterPro" id="IPR016032">
    <property type="entry name" value="Sig_transdc_resp-reg_C-effctor"/>
</dbReference>
<evidence type="ECO:0000259" key="1">
    <source>
        <dbReference type="Pfam" id="PF26355"/>
    </source>
</evidence>
<feature type="domain" description="vWA-MoxR associated protein N-terminal HTH" evidence="1">
    <location>
        <begin position="8"/>
        <end position="90"/>
    </location>
</feature>
<keyword evidence="3" id="KW-1185">Reference proteome</keyword>
<dbReference type="SUPFAM" id="SSF52540">
    <property type="entry name" value="P-loop containing nucleoside triphosphate hydrolases"/>
    <property type="match status" value="1"/>
</dbReference>
<dbReference type="OrthoDB" id="5522963at2"/>
<evidence type="ECO:0000313" key="2">
    <source>
        <dbReference type="EMBL" id="PSB20693.1"/>
    </source>
</evidence>
<dbReference type="Pfam" id="PF14516">
    <property type="entry name" value="AAA_35"/>
    <property type="match status" value="1"/>
</dbReference>
<dbReference type="Gene3D" id="3.40.50.300">
    <property type="entry name" value="P-loop containing nucleotide triphosphate hydrolases"/>
    <property type="match status" value="1"/>
</dbReference>
<keyword evidence="2" id="KW-0723">Serine/threonine-protein kinase</keyword>
<dbReference type="EMBL" id="PVWG01000005">
    <property type="protein sequence ID" value="PSB20693.1"/>
    <property type="molecule type" value="Genomic_DNA"/>
</dbReference>
<evidence type="ECO:0000313" key="3">
    <source>
        <dbReference type="Proteomes" id="UP000238634"/>
    </source>
</evidence>
<dbReference type="Proteomes" id="UP000238634">
    <property type="component" value="Unassembled WGS sequence"/>
</dbReference>
<dbReference type="InterPro" id="IPR027417">
    <property type="entry name" value="P-loop_NTPase"/>
</dbReference>
<dbReference type="GO" id="GO:0006355">
    <property type="term" value="P:regulation of DNA-templated transcription"/>
    <property type="evidence" value="ECO:0007669"/>
    <property type="project" value="InterPro"/>
</dbReference>